<keyword evidence="3" id="KW-0227">DNA damage</keyword>
<evidence type="ECO:0000256" key="1">
    <source>
        <dbReference type="ARBA" id="ARBA00022722"/>
    </source>
</evidence>
<dbReference type="NCBIfam" id="TIGR00629">
    <property type="entry name" value="uvde"/>
    <property type="match status" value="1"/>
</dbReference>
<keyword evidence="4" id="KW-0228">DNA excision</keyword>
<dbReference type="InterPro" id="IPR004601">
    <property type="entry name" value="UvdE"/>
</dbReference>
<dbReference type="Pfam" id="PF03851">
    <property type="entry name" value="UvdE"/>
    <property type="match status" value="1"/>
</dbReference>
<name>A0A1G7HEJ6_9DEIN</name>
<evidence type="ECO:0000256" key="4">
    <source>
        <dbReference type="ARBA" id="ARBA00022769"/>
    </source>
</evidence>
<feature type="compositionally biased region" description="Basic and acidic residues" evidence="7">
    <location>
        <begin position="357"/>
        <end position="371"/>
    </location>
</feature>
<evidence type="ECO:0000256" key="6">
    <source>
        <dbReference type="ARBA" id="ARBA00023204"/>
    </source>
</evidence>
<keyword evidence="1" id="KW-0540">Nuclease</keyword>
<dbReference type="Proteomes" id="UP000199446">
    <property type="component" value="Unassembled WGS sequence"/>
</dbReference>
<dbReference type="PANTHER" id="PTHR31290:SF5">
    <property type="entry name" value="UV-DAMAGE ENDONUCLEASE"/>
    <property type="match status" value="1"/>
</dbReference>
<evidence type="ECO:0000313" key="8">
    <source>
        <dbReference type="EMBL" id="SDE98756.1"/>
    </source>
</evidence>
<keyword evidence="9" id="KW-1185">Reference proteome</keyword>
<organism evidence="8 9">
    <name type="scientific">Thermus arciformis</name>
    <dbReference type="NCBI Taxonomy" id="482827"/>
    <lineage>
        <taxon>Bacteria</taxon>
        <taxon>Thermotogati</taxon>
        <taxon>Deinococcota</taxon>
        <taxon>Deinococci</taxon>
        <taxon>Thermales</taxon>
        <taxon>Thermaceae</taxon>
        <taxon>Thermus</taxon>
    </lineage>
</organism>
<evidence type="ECO:0000256" key="5">
    <source>
        <dbReference type="ARBA" id="ARBA00022801"/>
    </source>
</evidence>
<keyword evidence="2 8" id="KW-0255">Endonuclease</keyword>
<accession>A0A1G7HEJ6</accession>
<dbReference type="GO" id="GO:0004519">
    <property type="term" value="F:endonuclease activity"/>
    <property type="evidence" value="ECO:0007669"/>
    <property type="project" value="UniProtKB-KW"/>
</dbReference>
<evidence type="ECO:0000256" key="3">
    <source>
        <dbReference type="ARBA" id="ARBA00022763"/>
    </source>
</evidence>
<proteinExistence type="predicted"/>
<dbReference type="EMBL" id="FNBC01000019">
    <property type="protein sequence ID" value="SDE98756.1"/>
    <property type="molecule type" value="Genomic_DNA"/>
</dbReference>
<dbReference type="GO" id="GO:0016787">
    <property type="term" value="F:hydrolase activity"/>
    <property type="evidence" value="ECO:0007669"/>
    <property type="project" value="UniProtKB-KW"/>
</dbReference>
<dbReference type="Gene3D" id="3.20.20.150">
    <property type="entry name" value="Divalent-metal-dependent TIM barrel enzymes"/>
    <property type="match status" value="1"/>
</dbReference>
<evidence type="ECO:0000256" key="7">
    <source>
        <dbReference type="SAM" id="MobiDB-lite"/>
    </source>
</evidence>
<evidence type="ECO:0000313" key="9">
    <source>
        <dbReference type="Proteomes" id="UP000199446"/>
    </source>
</evidence>
<dbReference type="AlphaFoldDB" id="A0A1G7HEJ6"/>
<dbReference type="GO" id="GO:0006289">
    <property type="term" value="P:nucleotide-excision repair"/>
    <property type="evidence" value="ECO:0007669"/>
    <property type="project" value="InterPro"/>
</dbReference>
<keyword evidence="5" id="KW-0378">Hydrolase</keyword>
<dbReference type="PANTHER" id="PTHR31290">
    <property type="entry name" value="UV-DAMAGE ENDONUCLEASE"/>
    <property type="match status" value="1"/>
</dbReference>
<protein>
    <submittedName>
        <fullName evidence="8">UV-damage endonuclease</fullName>
    </submittedName>
</protein>
<keyword evidence="6" id="KW-0234">DNA repair</keyword>
<dbReference type="GO" id="GO:0009411">
    <property type="term" value="P:response to UV"/>
    <property type="evidence" value="ECO:0007669"/>
    <property type="project" value="InterPro"/>
</dbReference>
<dbReference type="STRING" id="482827.SAMN04488243_11910"/>
<evidence type="ECO:0000256" key="2">
    <source>
        <dbReference type="ARBA" id="ARBA00022759"/>
    </source>
</evidence>
<feature type="region of interest" description="Disordered" evidence="7">
    <location>
        <begin position="352"/>
        <end position="371"/>
    </location>
</feature>
<dbReference type="SUPFAM" id="SSF51658">
    <property type="entry name" value="Xylose isomerase-like"/>
    <property type="match status" value="1"/>
</dbReference>
<gene>
    <name evidence="8" type="ORF">SAMN04488243_11910</name>
</gene>
<reference evidence="9" key="1">
    <citation type="submission" date="2016-10" db="EMBL/GenBank/DDBJ databases">
        <authorList>
            <person name="Varghese N."/>
            <person name="Submissions S."/>
        </authorList>
    </citation>
    <scope>NUCLEOTIDE SEQUENCE [LARGE SCALE GENOMIC DNA]</scope>
    <source>
        <strain evidence="9">CGMCC 1.6992</strain>
    </source>
</reference>
<sequence>MIRLGYPCENLTLKATTNRTLRLAHLTEERVREKVAQNLKDLERILRFNAEHGFALFRIGQHLIPFASHPLFPYDWEGAHKEALGRLGALARALGQRLSMHPGPYVNPGSQDPKVVERSLMELRYSARVLSLLGAEDGVLVLHLGGAYGEKGRALRRFVENLRGEGEVLRYLALENDERLWNVEEALEAAEALGVPVVVDTLHHALNPGRLSLEEAFRLTFPTWRGRPKVHLASQDPKKRPGAHAFRVRKRDWERLLAALPAPADVMVEAKGKERGLSTPLWLAPERGPQKSLRKALPPASHVAKSRCGHLAMEVLGQDLLRGLGRGQDFLKGLGEGGGVPLLEHEVLVQGEGAEGEEGKEGHEAVHEPKG</sequence>
<dbReference type="InterPro" id="IPR036237">
    <property type="entry name" value="Xyl_isomerase-like_sf"/>
</dbReference>